<dbReference type="EMBL" id="LQYV01000036">
    <property type="protein sequence ID" value="KYD27881.1"/>
    <property type="molecule type" value="Genomic_DNA"/>
</dbReference>
<comment type="caution">
    <text evidence="1">The sequence shown here is derived from an EMBL/GenBank/DDBJ whole genome shotgun (WGS) entry which is preliminary data.</text>
</comment>
<proteinExistence type="predicted"/>
<name>A0A150MTW2_GEOSE</name>
<protein>
    <submittedName>
        <fullName evidence="1">Uncharacterized protein</fullName>
    </submittedName>
</protein>
<dbReference type="AlphaFoldDB" id="A0A150MTW2"/>
<accession>A0A150MTW2</accession>
<reference evidence="1 2" key="1">
    <citation type="submission" date="2016-01" db="EMBL/GenBank/DDBJ databases">
        <title>Draft Genome Sequences of Seven Thermophilic Sporeformers Isolated from Foods.</title>
        <authorList>
            <person name="Berendsen E.M."/>
            <person name="Wells-Bennik M.H."/>
            <person name="Krawcyk A.O."/>
            <person name="De Jong A."/>
            <person name="Holsappel S."/>
            <person name="Eijlander R.T."/>
            <person name="Kuipers O.P."/>
        </authorList>
    </citation>
    <scope>NUCLEOTIDE SEQUENCE [LARGE SCALE GENOMIC DNA]</scope>
    <source>
        <strain evidence="1 2">B4109</strain>
    </source>
</reference>
<gene>
    <name evidence="1" type="ORF">B4109_3089</name>
</gene>
<dbReference type="Proteomes" id="UP000075424">
    <property type="component" value="Unassembled WGS sequence"/>
</dbReference>
<sequence length="51" mass="5421">MVDDRQPQIAKRAGEAVGDLHPVALFHVAPSFPFHGPRDVPTACSLSLPTA</sequence>
<evidence type="ECO:0000313" key="2">
    <source>
        <dbReference type="Proteomes" id="UP000075424"/>
    </source>
</evidence>
<organism evidence="1 2">
    <name type="scientific">Geobacillus stearothermophilus</name>
    <name type="common">Bacillus stearothermophilus</name>
    <dbReference type="NCBI Taxonomy" id="1422"/>
    <lineage>
        <taxon>Bacteria</taxon>
        <taxon>Bacillati</taxon>
        <taxon>Bacillota</taxon>
        <taxon>Bacilli</taxon>
        <taxon>Bacillales</taxon>
        <taxon>Anoxybacillaceae</taxon>
        <taxon>Geobacillus</taxon>
    </lineage>
</organism>
<evidence type="ECO:0000313" key="1">
    <source>
        <dbReference type="EMBL" id="KYD27881.1"/>
    </source>
</evidence>